<reference evidence="7 8" key="1">
    <citation type="journal article" date="2023" name="Microb. Genom.">
        <title>Mesoterricola silvestris gen. nov., sp. nov., Mesoterricola sediminis sp. nov., Geothrix oryzae sp. nov., Geothrix edaphica sp. nov., Geothrix rubra sp. nov., and Geothrix limicola sp. nov., six novel members of Acidobacteriota isolated from soils.</title>
        <authorList>
            <person name="Weisberg A.J."/>
            <person name="Pearce E."/>
            <person name="Kramer C.G."/>
            <person name="Chang J.H."/>
            <person name="Clarke C.R."/>
        </authorList>
    </citation>
    <scope>NUCLEOTIDE SEQUENCE [LARGE SCALE GENOMIC DNA]</scope>
    <source>
        <strain evidence="7 8">NB05-1H</strain>
    </source>
</reference>
<evidence type="ECO:0000256" key="5">
    <source>
        <dbReference type="SAM" id="MobiDB-lite"/>
    </source>
</evidence>
<dbReference type="PROSITE" id="PS50045">
    <property type="entry name" value="SIGMA54_INTERACT_4"/>
    <property type="match status" value="1"/>
</dbReference>
<sequence length="620" mass="65730">MTTAEQLPALTRLRHARERFLAGGPVPEGVPEEVVSAWRRARFHGVRRDAGGDAPPVVGAAPVLEAARPVLERLASALDGRSALVFTDARLRVLWSRGVHPHDHPYADLSEERVGPNSAAIALRTGRRAEVHGPEHFLDDWQDTSAVSAPVRAPGATRPIGTVTVVTRLCEGCTAQLPDVATSPAHLPDAHLWPVRLAGVDSAPAQLPGVESAPPRLAAAPAPAHLPAAHLADTHLPDTHPSAAHPAPSHSATPHPSAAPHSATPHPSAALAEATAAALEAELLARSATPERLLLDAYLSARTGDRPVAAFGGHSRLVDELAARALTPEDLHRLERAALKDPEARQLTVAGRSVDLTPVRQGEATVGVVAVLNPAPVRSGAEPCRTRPPLLITGERGTGKTTLARELAPHARTVDAAESELGDAVDHLTTGHPLILRHAERLTPPDTATLNSLLDTHPTAPLYVTYTPGTPPGPCLQRLLDVLAARTITLPALRERPEDIAELLKTLAPKPPAGHPPLTWSLDALRALERHPWPGNLTELAHVVHALVQGRRLTGPVRKAELPDAVREGPAHRPLSPMEDAERTAILQALKRHGGNKARAASALGIGRATLYRKLRSYRG</sequence>
<name>A0ABU4M0B0_9ACTN</name>
<keyword evidence="4" id="KW-0804">Transcription</keyword>
<evidence type="ECO:0000256" key="4">
    <source>
        <dbReference type="ARBA" id="ARBA00023163"/>
    </source>
</evidence>
<dbReference type="Gene3D" id="3.30.450.40">
    <property type="match status" value="1"/>
</dbReference>
<organism evidence="7 8">
    <name type="scientific">Streptomyces acidiscabies</name>
    <dbReference type="NCBI Taxonomy" id="42234"/>
    <lineage>
        <taxon>Bacteria</taxon>
        <taxon>Bacillati</taxon>
        <taxon>Actinomycetota</taxon>
        <taxon>Actinomycetes</taxon>
        <taxon>Kitasatosporales</taxon>
        <taxon>Streptomycetaceae</taxon>
        <taxon>Streptomyces</taxon>
    </lineage>
</organism>
<evidence type="ECO:0000256" key="1">
    <source>
        <dbReference type="ARBA" id="ARBA00022741"/>
    </source>
</evidence>
<dbReference type="PANTHER" id="PTHR32071">
    <property type="entry name" value="TRANSCRIPTIONAL REGULATORY PROTEIN"/>
    <property type="match status" value="1"/>
</dbReference>
<protein>
    <submittedName>
        <fullName evidence="7">Helix-turn-helix domain-containing protein</fullName>
    </submittedName>
</protein>
<dbReference type="Gene3D" id="1.10.10.60">
    <property type="entry name" value="Homeodomain-like"/>
    <property type="match status" value="1"/>
</dbReference>
<evidence type="ECO:0000256" key="2">
    <source>
        <dbReference type="ARBA" id="ARBA00022840"/>
    </source>
</evidence>
<keyword evidence="8" id="KW-1185">Reference proteome</keyword>
<evidence type="ECO:0000313" key="7">
    <source>
        <dbReference type="EMBL" id="MDX3020895.1"/>
    </source>
</evidence>
<dbReference type="InterPro" id="IPR027417">
    <property type="entry name" value="P-loop_NTPase"/>
</dbReference>
<dbReference type="PRINTS" id="PR01590">
    <property type="entry name" value="HTHFIS"/>
</dbReference>
<dbReference type="RefSeq" id="WP_029184739.1">
    <property type="nucleotide sequence ID" value="NZ_CP122369.1"/>
</dbReference>
<dbReference type="EMBL" id="JARAWP010000014">
    <property type="protein sequence ID" value="MDX3020895.1"/>
    <property type="molecule type" value="Genomic_DNA"/>
</dbReference>
<dbReference type="GeneID" id="69808651"/>
<evidence type="ECO:0000313" key="8">
    <source>
        <dbReference type="Proteomes" id="UP001272987"/>
    </source>
</evidence>
<dbReference type="Proteomes" id="UP001272987">
    <property type="component" value="Unassembled WGS sequence"/>
</dbReference>
<dbReference type="InterPro" id="IPR002078">
    <property type="entry name" value="Sigma_54_int"/>
</dbReference>
<dbReference type="Pfam" id="PF25601">
    <property type="entry name" value="AAA_lid_14"/>
    <property type="match status" value="1"/>
</dbReference>
<dbReference type="SUPFAM" id="SSF52540">
    <property type="entry name" value="P-loop containing nucleoside triphosphate hydrolases"/>
    <property type="match status" value="1"/>
</dbReference>
<dbReference type="Pfam" id="PF02954">
    <property type="entry name" value="HTH_8"/>
    <property type="match status" value="1"/>
</dbReference>
<keyword evidence="3" id="KW-0805">Transcription regulation</keyword>
<dbReference type="InterPro" id="IPR002197">
    <property type="entry name" value="HTH_Fis"/>
</dbReference>
<dbReference type="InterPro" id="IPR009057">
    <property type="entry name" value="Homeodomain-like_sf"/>
</dbReference>
<feature type="domain" description="Sigma-54 factor interaction" evidence="6">
    <location>
        <begin position="473"/>
        <end position="549"/>
    </location>
</feature>
<dbReference type="InterPro" id="IPR058031">
    <property type="entry name" value="AAA_lid_NorR"/>
</dbReference>
<feature type="region of interest" description="Disordered" evidence="5">
    <location>
        <begin position="233"/>
        <end position="272"/>
    </location>
</feature>
<comment type="caution">
    <text evidence="7">The sequence shown here is derived from an EMBL/GenBank/DDBJ whole genome shotgun (WGS) entry which is preliminary data.</text>
</comment>
<keyword evidence="2" id="KW-0067">ATP-binding</keyword>
<keyword evidence="1" id="KW-0547">Nucleotide-binding</keyword>
<feature type="compositionally biased region" description="Low complexity" evidence="5">
    <location>
        <begin position="239"/>
        <end position="272"/>
    </location>
</feature>
<gene>
    <name evidence="7" type="ORF">PV666_23810</name>
</gene>
<accession>A0ABU4M0B0</accession>
<evidence type="ECO:0000259" key="6">
    <source>
        <dbReference type="PROSITE" id="PS50045"/>
    </source>
</evidence>
<dbReference type="SUPFAM" id="SSF46689">
    <property type="entry name" value="Homeodomain-like"/>
    <property type="match status" value="1"/>
</dbReference>
<proteinExistence type="predicted"/>
<evidence type="ECO:0000256" key="3">
    <source>
        <dbReference type="ARBA" id="ARBA00023015"/>
    </source>
</evidence>
<dbReference type="Gene3D" id="1.10.8.60">
    <property type="match status" value="1"/>
</dbReference>
<dbReference type="InterPro" id="IPR029016">
    <property type="entry name" value="GAF-like_dom_sf"/>
</dbReference>